<dbReference type="InterPro" id="IPR056180">
    <property type="entry name" value="ZPR1_jr_dom"/>
</dbReference>
<dbReference type="PANTHER" id="PTHR10876">
    <property type="entry name" value="ZINC FINGER PROTEIN ZPR1"/>
    <property type="match status" value="1"/>
</dbReference>
<dbReference type="GeneID" id="39873590"/>
<name>A0A2H6KA07_9APIC</name>
<dbReference type="FunFam" id="2.20.25.420:FF:000001">
    <property type="entry name" value="Zinc finger protein ZPR1"/>
    <property type="match status" value="1"/>
</dbReference>
<keyword evidence="3" id="KW-0863">Zinc-finger</keyword>
<dbReference type="EMBL" id="BDSA01000001">
    <property type="protein sequence ID" value="GBE59820.1"/>
    <property type="molecule type" value="Genomic_DNA"/>
</dbReference>
<feature type="domain" description="Zinc finger ZPR1-type" evidence="5">
    <location>
        <begin position="16"/>
        <end position="192"/>
    </location>
</feature>
<dbReference type="NCBIfam" id="TIGR00310">
    <property type="entry name" value="ZPR1_znf"/>
    <property type="match status" value="2"/>
</dbReference>
<dbReference type="RefSeq" id="XP_028866063.1">
    <property type="nucleotide sequence ID" value="XM_029010230.1"/>
</dbReference>
<evidence type="ECO:0000256" key="4">
    <source>
        <dbReference type="ARBA" id="ARBA00022833"/>
    </source>
</evidence>
<dbReference type="SMART" id="SM00709">
    <property type="entry name" value="Zpr1"/>
    <property type="match status" value="2"/>
</dbReference>
<evidence type="ECO:0000313" key="6">
    <source>
        <dbReference type="EMBL" id="GBE59820.1"/>
    </source>
</evidence>
<dbReference type="InterPro" id="IPR042452">
    <property type="entry name" value="ZPR1_Znf1/2"/>
</dbReference>
<proteinExistence type="inferred from homology"/>
<dbReference type="AlphaFoldDB" id="A0A2H6KA07"/>
<dbReference type="VEuPathDB" id="PiroplasmaDB:BOVATA_013130"/>
<comment type="similarity">
    <text evidence="1">Belongs to the ZPR1 family.</text>
</comment>
<evidence type="ECO:0000256" key="1">
    <source>
        <dbReference type="ARBA" id="ARBA00008354"/>
    </source>
</evidence>
<evidence type="ECO:0000256" key="2">
    <source>
        <dbReference type="ARBA" id="ARBA00022723"/>
    </source>
</evidence>
<dbReference type="Proteomes" id="UP000236319">
    <property type="component" value="Unassembled WGS sequence"/>
</dbReference>
<dbReference type="Pfam" id="PF03367">
    <property type="entry name" value="Zn_ribbon_ZPR1"/>
    <property type="match status" value="2"/>
</dbReference>
<protein>
    <submittedName>
        <fullName evidence="6">ZPR1 zinc finger domain-containing protein</fullName>
    </submittedName>
</protein>
<gene>
    <name evidence="6" type="ORF">BOVATA_013130</name>
</gene>
<keyword evidence="7" id="KW-1185">Reference proteome</keyword>
<dbReference type="PANTHER" id="PTHR10876:SF0">
    <property type="entry name" value="ZINC FINGER PROTEIN ZPR1"/>
    <property type="match status" value="1"/>
</dbReference>
<dbReference type="InterPro" id="IPR004457">
    <property type="entry name" value="Znf_ZPR1"/>
</dbReference>
<organism evidence="6 7">
    <name type="scientific">Babesia ovata</name>
    <dbReference type="NCBI Taxonomy" id="189622"/>
    <lineage>
        <taxon>Eukaryota</taxon>
        <taxon>Sar</taxon>
        <taxon>Alveolata</taxon>
        <taxon>Apicomplexa</taxon>
        <taxon>Aconoidasida</taxon>
        <taxon>Piroplasmida</taxon>
        <taxon>Babesiidae</taxon>
        <taxon>Babesia</taxon>
    </lineage>
</organism>
<keyword evidence="2" id="KW-0479">Metal-binding</keyword>
<dbReference type="GO" id="GO:0005634">
    <property type="term" value="C:nucleus"/>
    <property type="evidence" value="ECO:0007669"/>
    <property type="project" value="TreeGrafter"/>
</dbReference>
<sequence>MPEAEGDACDSAVVESACLNCGENGTTRLLLTKIPHFRDVILMSFECGSCGYRDNELQDAAPLQNYGIKITAKMLSPEFLNNQMVLSGYASCRIEELDFEIQPSGQKGYVTTVEGYLSKVSQSLEEHVRSVAEAMANDPNLSIQLSTGEVKTGAEYIHTLAALRERLNDCSEGTETFTLILDDPSGNSYIEDSDSVELAKETYARSEEQQQNMGYATKDDFKKEIDLTTPMENTDDVGKEGVSLPVDCPHCGSEGLNKICEVLVPGFGPCVIMAFTCETCGAKSNEMKPGGGYKDHAKRWTLTVQSVEDLNRDVIISETAAVRVAHLDVEMSPGTIGAAFTTVEGLIGKLVESLEKAYPFVLGDSATEEHAPLREKVRELQALVAGDAAFPFTLVIDDPADHSFIGARRESQGEDAYLVFEIYERTQEQNDELGLTDMKTEDY</sequence>
<dbReference type="Gene3D" id="2.60.120.1040">
    <property type="entry name" value="ZPR1, A/B domain"/>
    <property type="match status" value="2"/>
</dbReference>
<reference evidence="6 7" key="1">
    <citation type="journal article" date="2017" name="BMC Genomics">
        <title>Whole-genome assembly of Babesia ovata and comparative genomics between closely related pathogens.</title>
        <authorList>
            <person name="Yamagishi J."/>
            <person name="Asada M."/>
            <person name="Hakimi H."/>
            <person name="Tanaka T.Q."/>
            <person name="Sugimoto C."/>
            <person name="Kawazu S."/>
        </authorList>
    </citation>
    <scope>NUCLEOTIDE SEQUENCE [LARGE SCALE GENOMIC DNA]</scope>
    <source>
        <strain evidence="6 7">Miyake</strain>
    </source>
</reference>
<dbReference type="Pfam" id="PF22794">
    <property type="entry name" value="jr-ZPR1"/>
    <property type="match status" value="2"/>
</dbReference>
<dbReference type="FunFam" id="2.60.120.1040:FF:000006">
    <property type="entry name" value="Zinc finger protein zpr1"/>
    <property type="match status" value="1"/>
</dbReference>
<dbReference type="Gene3D" id="2.20.25.420">
    <property type="entry name" value="ZPR1, zinc finger domain"/>
    <property type="match status" value="2"/>
</dbReference>
<comment type="caution">
    <text evidence="6">The sequence shown here is derived from an EMBL/GenBank/DDBJ whole genome shotgun (WGS) entry which is preliminary data.</text>
</comment>
<dbReference type="OrthoDB" id="308464at2759"/>
<dbReference type="InterPro" id="IPR040141">
    <property type="entry name" value="ZPR1"/>
</dbReference>
<dbReference type="InterPro" id="IPR042451">
    <property type="entry name" value="ZPR1_A/B_dom"/>
</dbReference>
<dbReference type="GO" id="GO:0008270">
    <property type="term" value="F:zinc ion binding"/>
    <property type="evidence" value="ECO:0007669"/>
    <property type="project" value="UniProtKB-KW"/>
</dbReference>
<feature type="domain" description="Zinc finger ZPR1-type" evidence="5">
    <location>
        <begin position="246"/>
        <end position="407"/>
    </location>
</feature>
<evidence type="ECO:0000256" key="3">
    <source>
        <dbReference type="ARBA" id="ARBA00022771"/>
    </source>
</evidence>
<evidence type="ECO:0000313" key="7">
    <source>
        <dbReference type="Proteomes" id="UP000236319"/>
    </source>
</evidence>
<evidence type="ECO:0000259" key="5">
    <source>
        <dbReference type="SMART" id="SM00709"/>
    </source>
</evidence>
<keyword evidence="4" id="KW-0862">Zinc</keyword>
<accession>A0A2H6KA07</accession>